<organism evidence="15">
    <name type="scientific">Thrips palmi</name>
    <name type="common">Melon thrips</name>
    <dbReference type="NCBI Taxonomy" id="161013"/>
    <lineage>
        <taxon>Eukaryota</taxon>
        <taxon>Metazoa</taxon>
        <taxon>Ecdysozoa</taxon>
        <taxon>Arthropoda</taxon>
        <taxon>Hexapoda</taxon>
        <taxon>Insecta</taxon>
        <taxon>Pterygota</taxon>
        <taxon>Neoptera</taxon>
        <taxon>Paraneoptera</taxon>
        <taxon>Thysanoptera</taxon>
        <taxon>Terebrantia</taxon>
        <taxon>Thripoidea</taxon>
        <taxon>Thripidae</taxon>
        <taxon>Thrips</taxon>
    </lineage>
</organism>
<reference evidence="15" key="1">
    <citation type="submission" date="2025-08" db="UniProtKB">
        <authorList>
            <consortium name="RefSeq"/>
        </authorList>
    </citation>
    <scope>IDENTIFICATION</scope>
    <source>
        <tissue evidence="15">Total insect</tissue>
    </source>
</reference>
<keyword evidence="6" id="KW-0256">Endoplasmic reticulum</keyword>
<dbReference type="OrthoDB" id="5835829at2759"/>
<evidence type="ECO:0000256" key="2">
    <source>
        <dbReference type="ARBA" id="ARBA00009995"/>
    </source>
</evidence>
<evidence type="ECO:0000256" key="12">
    <source>
        <dbReference type="SAM" id="Phobius"/>
    </source>
</evidence>
<keyword evidence="8 12" id="KW-0472">Membrane</keyword>
<evidence type="ECO:0000256" key="8">
    <source>
        <dbReference type="ARBA" id="ARBA00023136"/>
    </source>
</evidence>
<keyword evidence="14" id="KW-1185">Reference proteome</keyword>
<evidence type="ECO:0000256" key="1">
    <source>
        <dbReference type="ARBA" id="ARBA00004240"/>
    </source>
</evidence>
<keyword evidence="7 12" id="KW-1133">Transmembrane helix</keyword>
<evidence type="ECO:0000256" key="6">
    <source>
        <dbReference type="ARBA" id="ARBA00022824"/>
    </source>
</evidence>
<dbReference type="PANTHER" id="PTHR48043">
    <property type="entry name" value="EG:EG0003.4 PROTEIN-RELATED"/>
    <property type="match status" value="1"/>
</dbReference>
<gene>
    <name evidence="15" type="primary">LOC117645068</name>
</gene>
<proteinExistence type="inferred from homology"/>
<evidence type="ECO:0000313" key="14">
    <source>
        <dbReference type="Proteomes" id="UP000515158"/>
    </source>
</evidence>
<keyword evidence="9" id="KW-0325">Glycoprotein</keyword>
<dbReference type="KEGG" id="tpal:117645068"/>
<evidence type="ECO:0000313" key="15">
    <source>
        <dbReference type="RefSeq" id="XP_034240865.1"/>
    </source>
</evidence>
<evidence type="ECO:0000256" key="11">
    <source>
        <dbReference type="RuleBase" id="RU003718"/>
    </source>
</evidence>
<dbReference type="SUPFAM" id="SSF53756">
    <property type="entry name" value="UDP-Glycosyltransferase/glycogen phosphorylase"/>
    <property type="match status" value="1"/>
</dbReference>
<evidence type="ECO:0000256" key="7">
    <source>
        <dbReference type="ARBA" id="ARBA00022989"/>
    </source>
</evidence>
<dbReference type="Pfam" id="PF00201">
    <property type="entry name" value="UDPGT"/>
    <property type="match status" value="1"/>
</dbReference>
<feature type="chain" id="PRO_5027785184" evidence="13">
    <location>
        <begin position="38"/>
        <end position="540"/>
    </location>
</feature>
<dbReference type="RefSeq" id="XP_034240865.1">
    <property type="nucleotide sequence ID" value="XM_034384974.1"/>
</dbReference>
<evidence type="ECO:0000256" key="3">
    <source>
        <dbReference type="ARBA" id="ARBA00022676"/>
    </source>
</evidence>
<keyword evidence="5 12" id="KW-0812">Transmembrane</keyword>
<dbReference type="FunFam" id="3.40.50.2000:FF:000050">
    <property type="entry name" value="UDP-glucuronosyltransferase"/>
    <property type="match status" value="1"/>
</dbReference>
<dbReference type="GeneID" id="117645068"/>
<keyword evidence="13" id="KW-0732">Signal</keyword>
<protein>
    <submittedName>
        <fullName evidence="15">UDP-glucuronosyltransferase 2B15-like isoform X1</fullName>
    </submittedName>
</protein>
<sequence length="540" mass="59180">MTSGRHSIGMAGARGATLALGLLVVLAACRGPAPADALRVLGLFPLPAHSHFLMFKALAEGLVESGHEVVLFSPFPNKKAVANWTDIDTSGGRPSLISTFTFDMVSTSAWSLPGMEMYKALMIIKERAGNSLCRQVFSMPAFDKLMRGGYGRFDVVLTEVFASDCWAAVPHKLGLPVVTVSSAPDVSWMHERIGSVDNPAYINNVFTDLSGPMTLWQRFCNTASTLWINYLFKAHLQDASDEVVREFFGPGVPPLHQLVKNTSLILLNRHVSIHAARPVVPNLVHVGGLHIKAPPGKLDSSLRAWMDEAQHGVVFFSLGSLIRAATMPAAMRDALLAAFAKLPQRVLWKWEDDGLQVPANVRVAKWLPQMDILTHPKTVLFITHGGLMGTLESLHSSVPMLGIPLFADQMSNIELYMSLGIAEKMDSALMTADYVHAKIHGMVSNPRYLQRAKEVARLFRDRPRAAMAEAVWWIEYVVRNRGAKHLRPLGADMPLYQYLLLDVVALALAMVAAAVLAVVWAARRLLGGAKADKAPKHKRS</sequence>
<dbReference type="FunCoup" id="A0A6P8YTR9">
    <property type="interactions" value="164"/>
</dbReference>
<dbReference type="PANTHER" id="PTHR48043:SF145">
    <property type="entry name" value="FI06409P-RELATED"/>
    <property type="match status" value="1"/>
</dbReference>
<dbReference type="AlphaFoldDB" id="A0A6P8YTR9"/>
<accession>A0A6P8YTR9</accession>
<comment type="subcellular location">
    <subcellularLocation>
        <location evidence="10">Endomembrane system</location>
        <topology evidence="10">Single-pass type I membrane protein</topology>
    </subcellularLocation>
    <subcellularLocation>
        <location evidence="1">Endoplasmic reticulum</location>
    </subcellularLocation>
</comment>
<dbReference type="Proteomes" id="UP000515158">
    <property type="component" value="Unplaced"/>
</dbReference>
<name>A0A6P8YTR9_THRPL</name>
<dbReference type="GO" id="GO:0005783">
    <property type="term" value="C:endoplasmic reticulum"/>
    <property type="evidence" value="ECO:0007669"/>
    <property type="project" value="UniProtKB-SubCell"/>
</dbReference>
<feature type="transmembrane region" description="Helical" evidence="12">
    <location>
        <begin position="495"/>
        <end position="522"/>
    </location>
</feature>
<evidence type="ECO:0000256" key="4">
    <source>
        <dbReference type="ARBA" id="ARBA00022679"/>
    </source>
</evidence>
<dbReference type="PROSITE" id="PS00375">
    <property type="entry name" value="UDPGT"/>
    <property type="match status" value="1"/>
</dbReference>
<dbReference type="PROSITE" id="PS51257">
    <property type="entry name" value="PROKAR_LIPOPROTEIN"/>
    <property type="match status" value="1"/>
</dbReference>
<dbReference type="InterPro" id="IPR050271">
    <property type="entry name" value="UDP-glycosyltransferase"/>
</dbReference>
<evidence type="ECO:0000256" key="9">
    <source>
        <dbReference type="ARBA" id="ARBA00023180"/>
    </source>
</evidence>
<dbReference type="GO" id="GO:0008194">
    <property type="term" value="F:UDP-glycosyltransferase activity"/>
    <property type="evidence" value="ECO:0007669"/>
    <property type="project" value="InterPro"/>
</dbReference>
<keyword evidence="4 11" id="KW-0808">Transferase</keyword>
<evidence type="ECO:0000256" key="5">
    <source>
        <dbReference type="ARBA" id="ARBA00022692"/>
    </source>
</evidence>
<feature type="signal peptide" evidence="13">
    <location>
        <begin position="1"/>
        <end position="37"/>
    </location>
</feature>
<dbReference type="InParanoid" id="A0A6P8YTR9"/>
<comment type="similarity">
    <text evidence="2 11">Belongs to the UDP-glycosyltransferase family.</text>
</comment>
<evidence type="ECO:0000256" key="10">
    <source>
        <dbReference type="ARBA" id="ARBA00046288"/>
    </source>
</evidence>
<dbReference type="Gene3D" id="3.40.50.2000">
    <property type="entry name" value="Glycogen Phosphorylase B"/>
    <property type="match status" value="2"/>
</dbReference>
<dbReference type="InterPro" id="IPR035595">
    <property type="entry name" value="UDP_glycos_trans_CS"/>
</dbReference>
<dbReference type="InterPro" id="IPR002213">
    <property type="entry name" value="UDP_glucos_trans"/>
</dbReference>
<evidence type="ECO:0000256" key="13">
    <source>
        <dbReference type="SAM" id="SignalP"/>
    </source>
</evidence>
<dbReference type="CDD" id="cd03784">
    <property type="entry name" value="GT1_Gtf-like"/>
    <property type="match status" value="1"/>
</dbReference>
<keyword evidence="3 11" id="KW-0328">Glycosyltransferase</keyword>